<evidence type="ECO:0000313" key="2">
    <source>
        <dbReference type="EMBL" id="KMQ84893.1"/>
    </source>
</evidence>
<feature type="region of interest" description="Disordered" evidence="1">
    <location>
        <begin position="120"/>
        <end position="140"/>
    </location>
</feature>
<dbReference type="AlphaFoldDB" id="A0A0J7K390"/>
<evidence type="ECO:0000256" key="1">
    <source>
        <dbReference type="SAM" id="MobiDB-lite"/>
    </source>
</evidence>
<protein>
    <submittedName>
        <fullName evidence="2">Pro-pol polyprotein</fullName>
    </submittedName>
</protein>
<organism evidence="2 3">
    <name type="scientific">Lasius niger</name>
    <name type="common">Black garden ant</name>
    <dbReference type="NCBI Taxonomy" id="67767"/>
    <lineage>
        <taxon>Eukaryota</taxon>
        <taxon>Metazoa</taxon>
        <taxon>Ecdysozoa</taxon>
        <taxon>Arthropoda</taxon>
        <taxon>Hexapoda</taxon>
        <taxon>Insecta</taxon>
        <taxon>Pterygota</taxon>
        <taxon>Neoptera</taxon>
        <taxon>Endopterygota</taxon>
        <taxon>Hymenoptera</taxon>
        <taxon>Apocrita</taxon>
        <taxon>Aculeata</taxon>
        <taxon>Formicoidea</taxon>
        <taxon>Formicidae</taxon>
        <taxon>Formicinae</taxon>
        <taxon>Lasius</taxon>
        <taxon>Lasius</taxon>
    </lineage>
</organism>
<dbReference type="PANTHER" id="PTHR38681:SF1">
    <property type="entry name" value="RETROVIRUS-RELATED POL POLYPROTEIN FROM TRANSPOSON 412-LIKE PROTEIN"/>
    <property type="match status" value="1"/>
</dbReference>
<dbReference type="EMBL" id="LBMM01015197">
    <property type="protein sequence ID" value="KMQ84893.1"/>
    <property type="molecule type" value="Genomic_DNA"/>
</dbReference>
<evidence type="ECO:0000313" key="3">
    <source>
        <dbReference type="Proteomes" id="UP000036403"/>
    </source>
</evidence>
<proteinExistence type="predicted"/>
<dbReference type="Proteomes" id="UP000036403">
    <property type="component" value="Unassembled WGS sequence"/>
</dbReference>
<accession>A0A0J7K390</accession>
<comment type="caution">
    <text evidence="2">The sequence shown here is derived from an EMBL/GenBank/DDBJ whole genome shotgun (WGS) entry which is preliminary data.</text>
</comment>
<dbReference type="PaxDb" id="67767-A0A0J7K390"/>
<feature type="compositionally biased region" description="Basic and acidic residues" evidence="1">
    <location>
        <begin position="120"/>
        <end position="131"/>
    </location>
</feature>
<dbReference type="OrthoDB" id="7695055at2759"/>
<sequence>MVYGIGICLPAEFFLPSDREANSDFVTRLKKRINDIKPRPVTRHGTKRTFVFKELRSSPYVFLRHDAARGPSQPPYDGPYEVMERGDKNFIIKINGKNVRVTIDRLKPAFLLSEDLEHSPEDSVRTHEETTNPRLKQRRTKTRIAKARTDLLYAQAERSVFLSVYKPDSINEFCMRLNILC</sequence>
<name>A0A0J7K390_LASNI</name>
<reference evidence="2 3" key="1">
    <citation type="submission" date="2015-04" db="EMBL/GenBank/DDBJ databases">
        <title>Lasius niger genome sequencing.</title>
        <authorList>
            <person name="Konorov E.A."/>
            <person name="Nikitin M.A."/>
            <person name="Kirill M.V."/>
            <person name="Chang P."/>
        </authorList>
    </citation>
    <scope>NUCLEOTIDE SEQUENCE [LARGE SCALE GENOMIC DNA]</scope>
    <source>
        <tissue evidence="2">Whole</tissue>
    </source>
</reference>
<dbReference type="PANTHER" id="PTHR38681">
    <property type="entry name" value="RETROVIRUS-RELATED POL POLYPROTEIN FROM TRANSPOSON 412-LIKE PROTEIN-RELATED"/>
    <property type="match status" value="1"/>
</dbReference>
<dbReference type="STRING" id="67767.A0A0J7K390"/>
<gene>
    <name evidence="2" type="ORF">RF55_16932</name>
</gene>
<keyword evidence="3" id="KW-1185">Reference proteome</keyword>